<gene>
    <name evidence="1" type="ORF">L6452_10383</name>
</gene>
<protein>
    <submittedName>
        <fullName evidence="1">Uncharacterized protein</fullName>
    </submittedName>
</protein>
<organism evidence="1 2">
    <name type="scientific">Arctium lappa</name>
    <name type="common">Greater burdock</name>
    <name type="synonym">Lappa major</name>
    <dbReference type="NCBI Taxonomy" id="4217"/>
    <lineage>
        <taxon>Eukaryota</taxon>
        <taxon>Viridiplantae</taxon>
        <taxon>Streptophyta</taxon>
        <taxon>Embryophyta</taxon>
        <taxon>Tracheophyta</taxon>
        <taxon>Spermatophyta</taxon>
        <taxon>Magnoliopsida</taxon>
        <taxon>eudicotyledons</taxon>
        <taxon>Gunneridae</taxon>
        <taxon>Pentapetalae</taxon>
        <taxon>asterids</taxon>
        <taxon>campanulids</taxon>
        <taxon>Asterales</taxon>
        <taxon>Asteraceae</taxon>
        <taxon>Carduoideae</taxon>
        <taxon>Cardueae</taxon>
        <taxon>Arctiinae</taxon>
        <taxon>Arctium</taxon>
    </lineage>
</organism>
<reference evidence="1 2" key="2">
    <citation type="journal article" date="2022" name="Mol. Ecol. Resour.">
        <title>The genomes of chicory, endive, great burdock and yacon provide insights into Asteraceae paleo-polyploidization history and plant inulin production.</title>
        <authorList>
            <person name="Fan W."/>
            <person name="Wang S."/>
            <person name="Wang H."/>
            <person name="Wang A."/>
            <person name="Jiang F."/>
            <person name="Liu H."/>
            <person name="Zhao H."/>
            <person name="Xu D."/>
            <person name="Zhang Y."/>
        </authorList>
    </citation>
    <scope>NUCLEOTIDE SEQUENCE [LARGE SCALE GENOMIC DNA]</scope>
    <source>
        <strain evidence="2">cv. Niubang</strain>
    </source>
</reference>
<keyword evidence="2" id="KW-1185">Reference proteome</keyword>
<dbReference type="EMBL" id="CM042049">
    <property type="protein sequence ID" value="KAI3747752.1"/>
    <property type="molecule type" value="Genomic_DNA"/>
</dbReference>
<evidence type="ECO:0000313" key="2">
    <source>
        <dbReference type="Proteomes" id="UP001055879"/>
    </source>
</evidence>
<accession>A0ACB9DMJ9</accession>
<sequence length="98" mass="10859">MSIDASSLEIVKAHSLTASISTTLRSMHLAISAVHFVSTSLLNSDIAKKVSFISAIPRNPNENSYDLSFSVPIFFDSCNNLLFGQIGWRSRFSIYFLL</sequence>
<proteinExistence type="predicted"/>
<name>A0ACB9DMJ9_ARCLA</name>
<evidence type="ECO:0000313" key="1">
    <source>
        <dbReference type="EMBL" id="KAI3747752.1"/>
    </source>
</evidence>
<comment type="caution">
    <text evidence="1">The sequence shown here is derived from an EMBL/GenBank/DDBJ whole genome shotgun (WGS) entry which is preliminary data.</text>
</comment>
<reference evidence="2" key="1">
    <citation type="journal article" date="2022" name="Mol. Ecol. Resour.">
        <title>The genomes of chicory, endive, great burdock and yacon provide insights into Asteraceae palaeo-polyploidization history and plant inulin production.</title>
        <authorList>
            <person name="Fan W."/>
            <person name="Wang S."/>
            <person name="Wang H."/>
            <person name="Wang A."/>
            <person name="Jiang F."/>
            <person name="Liu H."/>
            <person name="Zhao H."/>
            <person name="Xu D."/>
            <person name="Zhang Y."/>
        </authorList>
    </citation>
    <scope>NUCLEOTIDE SEQUENCE [LARGE SCALE GENOMIC DNA]</scope>
    <source>
        <strain evidence="2">cv. Niubang</strain>
    </source>
</reference>
<dbReference type="Proteomes" id="UP001055879">
    <property type="component" value="Linkage Group LG03"/>
</dbReference>